<evidence type="ECO:0000256" key="1">
    <source>
        <dbReference type="SAM" id="SignalP"/>
    </source>
</evidence>
<organism evidence="2 3">
    <name type="scientific">Gemmata palustris</name>
    <dbReference type="NCBI Taxonomy" id="2822762"/>
    <lineage>
        <taxon>Bacteria</taxon>
        <taxon>Pseudomonadati</taxon>
        <taxon>Planctomycetota</taxon>
        <taxon>Planctomycetia</taxon>
        <taxon>Gemmatales</taxon>
        <taxon>Gemmataceae</taxon>
        <taxon>Gemmata</taxon>
    </lineage>
</organism>
<evidence type="ECO:0000313" key="2">
    <source>
        <dbReference type="EMBL" id="MBP3958648.1"/>
    </source>
</evidence>
<comment type="caution">
    <text evidence="2">The sequence shown here is derived from an EMBL/GenBank/DDBJ whole genome shotgun (WGS) entry which is preliminary data.</text>
</comment>
<sequence>MRYALVLTAAALVAPVALPADPPAPPITFQTQPANRVLDDLRAAADLIGGEKAVKALNDSIKDRFGEKGFNGLDLTRPVVGYVTLAPKPEDITAVIAFPVTNEKDFLALCERFNSGKPEDLGKGMYQLPPLDPRYKARMRFSERYAYISYGLKPEPALDAKVLVPANTLYDPADQALFAGKFHFDRLTPEVKLALPKYVEEIKKEFGGGGFGNGRGAFGIGAQEAMIFKPLVEEFEKMVGRYVLLLGGGDTAAVRLNVDVTTADLSVEATLNGKPDSALSKAIAGFKPTGNKFGDLLTPDTVVGFKTRLPFFNDELKAGAVKSLEEGQKLVPANDSVKAFADEIFKGLIRTVKTGEVDIVGAVRGPDKNGDFSAVVAGAFEDTAALEKEFKKFVEKDAPGNEQERFKWNAAKAGTTNIHTYKVPGGGFVEFDKPFGGDKCLIAFAFAPKGVFVVVGPDAITVMKDALAVKAAEAPVLDIVVNPARIMKLVEKAGGPPGQVEQLIGKEDKLISAMSLAVSGGKELKVRSTINLRMLPKAFLSSVERVEMP</sequence>
<evidence type="ECO:0008006" key="4">
    <source>
        <dbReference type="Google" id="ProtNLM"/>
    </source>
</evidence>
<reference evidence="2 3" key="1">
    <citation type="submission" date="2021-04" db="EMBL/GenBank/DDBJ databases">
        <authorList>
            <person name="Ivanova A."/>
        </authorList>
    </citation>
    <scope>NUCLEOTIDE SEQUENCE [LARGE SCALE GENOMIC DNA]</scope>
    <source>
        <strain evidence="2 3">G18</strain>
    </source>
</reference>
<feature type="chain" id="PRO_5045678227" description="DUF3352 domain-containing protein" evidence="1">
    <location>
        <begin position="20"/>
        <end position="549"/>
    </location>
</feature>
<protein>
    <recommendedName>
        <fullName evidence="4">DUF3352 domain-containing protein</fullName>
    </recommendedName>
</protein>
<gene>
    <name evidence="2" type="ORF">J8F10_25660</name>
</gene>
<evidence type="ECO:0000313" key="3">
    <source>
        <dbReference type="Proteomes" id="UP000676565"/>
    </source>
</evidence>
<name>A0ABS5C0I0_9BACT</name>
<dbReference type="Proteomes" id="UP000676565">
    <property type="component" value="Unassembled WGS sequence"/>
</dbReference>
<accession>A0ABS5C0I0</accession>
<keyword evidence="1" id="KW-0732">Signal</keyword>
<dbReference type="EMBL" id="JAGKQQ010000001">
    <property type="protein sequence ID" value="MBP3958648.1"/>
    <property type="molecule type" value="Genomic_DNA"/>
</dbReference>
<keyword evidence="3" id="KW-1185">Reference proteome</keyword>
<dbReference type="RefSeq" id="WP_210658830.1">
    <property type="nucleotide sequence ID" value="NZ_JAGKQQ010000001.1"/>
</dbReference>
<proteinExistence type="predicted"/>
<feature type="signal peptide" evidence="1">
    <location>
        <begin position="1"/>
        <end position="19"/>
    </location>
</feature>